<keyword evidence="2" id="KW-1185">Reference proteome</keyword>
<dbReference type="RefSeq" id="WP_146621546.1">
    <property type="nucleotide sequence ID" value="NZ_BJCC01000008.1"/>
</dbReference>
<evidence type="ECO:0000313" key="2">
    <source>
        <dbReference type="Proteomes" id="UP000290567"/>
    </source>
</evidence>
<sequence>MMISIISNSVFNDSAKLAAIGVHKVSIGSVPVRYVYHQTIQLAEQSASHKIQPLIENPFAYT</sequence>
<accession>A0A4P5P6N3</accession>
<protein>
    <submittedName>
        <fullName evidence="1">Uncharacterized protein</fullName>
    </submittedName>
</protein>
<evidence type="ECO:0000313" key="1">
    <source>
        <dbReference type="EMBL" id="GCF93066.1"/>
    </source>
</evidence>
<dbReference type="AlphaFoldDB" id="A0A4P5P6N3"/>
<comment type="caution">
    <text evidence="1">The sequence shown here is derived from an EMBL/GenBank/DDBJ whole genome shotgun (WGS) entry which is preliminary data.</text>
</comment>
<dbReference type="EMBL" id="BJCC01000008">
    <property type="protein sequence ID" value="GCF93066.1"/>
    <property type="molecule type" value="Genomic_DNA"/>
</dbReference>
<name>A0A4P5P6N3_9ENTE</name>
<gene>
    <name evidence="1" type="ORF">NRIC_09570</name>
</gene>
<reference evidence="2" key="1">
    <citation type="submission" date="2019-02" db="EMBL/GenBank/DDBJ databases">
        <title>Draft genome sequence of Enterococcus sp. Gos25-1.</title>
        <authorList>
            <person name="Tanaka N."/>
            <person name="Shiwa Y."/>
            <person name="Fujita N."/>
        </authorList>
    </citation>
    <scope>NUCLEOTIDE SEQUENCE [LARGE SCALE GENOMIC DNA]</scope>
    <source>
        <strain evidence="2">Gos25-1</strain>
    </source>
</reference>
<proteinExistence type="predicted"/>
<organism evidence="1 2">
    <name type="scientific">Enterococcus florum</name>
    <dbReference type="NCBI Taxonomy" id="2480627"/>
    <lineage>
        <taxon>Bacteria</taxon>
        <taxon>Bacillati</taxon>
        <taxon>Bacillota</taxon>
        <taxon>Bacilli</taxon>
        <taxon>Lactobacillales</taxon>
        <taxon>Enterococcaceae</taxon>
        <taxon>Enterococcus</taxon>
    </lineage>
</organism>
<dbReference type="Proteomes" id="UP000290567">
    <property type="component" value="Unassembled WGS sequence"/>
</dbReference>